<feature type="region of interest" description="Disordered" evidence="1">
    <location>
        <begin position="634"/>
        <end position="653"/>
    </location>
</feature>
<evidence type="ECO:0000313" key="5">
    <source>
        <dbReference type="Proteomes" id="UP000765509"/>
    </source>
</evidence>
<feature type="domain" description="G-patch" evidence="2">
    <location>
        <begin position="988"/>
        <end position="1036"/>
    </location>
</feature>
<dbReference type="SMART" id="SM00443">
    <property type="entry name" value="G_patch"/>
    <property type="match status" value="1"/>
</dbReference>
<sequence length="1036" mass="115752">MFRRQYRLYPNSGELQHKAMGRGSGKQRHPHLPHRPWFRHRGSGRVSVGDGDDGRIERNEWSQSNNALLQPPSHHLGPFNSFSSPASPSRGFRDSRRGSWGSRSGFSTPSRGSDTKRPNCLQNFVHDFHSSNSSRSNTRNSIPSHLKGKSSARRKSNPRFLVPVKFVRATSLTDKALEKLSSKDSESTESATNRQVLPTPYQPSFGLSNLTSSAEKSLLEDPPNFNHGFHFEMEELSSEATQSWQDQFPGLTINHSFPSISLQQADSSILQVGITNQLPLDFSKQDLVHQPISKVSSDILRLPGMDVLEESKAMKISDLSVTVESSAASLSFDKSINSQRAMNQLAIEKQALITTHSTTQTSMPCDTNNLDELNLASSLPSAPALGNERTCEGSGISPVNCFRKDTSAVIGNKQGDPSTLSISGPSPCSTSTSITNVEPTVVFLDSLYFDDSAGDFSVLHQNACLVQDTQKKNPSVFLGQETDVEEDHIVFQPRESNSPSDEVHLERTIRDPVNLSSRQLQEVIVPQVSKEMLKAPAQSQQESGHQKNHPDFCRLDCRPPAFVHEEELSETEMSDRSDINWGSTSRERAHLSKLSGIKGSLSARKARKRAWKQHEEMEILADYMMHTVMDDVDSNDESKKQASTSNTSTKSLNPKLLTENSFMETFLKGMEAHNKGQIAINELEELEQAMVDDEELDQGGWNTNSMCSLDSDGDDDQAEQTSNACKSHSVRKVRLLPASANKSKENILGESMLALAGKLQLNSDDESPPDHSDTPACLAKEIVGKNKKGKSKKTKMRFVEESNDMSIEFIDELQDQWETDRAKKAQQKKERAENRLLSPPKTKKQRKKATKQMEADGKEFDFSIWDSKIRDFINLHPELTHYDLPPMKKKIRARIHLLANVYGLKSHSLGEGTARYTVLQRTHRTSSTNINKKKLKDILSTPRWQRCMEEGRNPNKSNHSDEKIKNRRICKKTREGMPIGKDVKHIGEENIGFKLLSKMGWSMGQTIGNPHNNSTALQYPLMAVWKSTKGGLGLNA</sequence>
<evidence type="ECO:0000259" key="3">
    <source>
        <dbReference type="PROSITE" id="PS51061"/>
    </source>
</evidence>
<dbReference type="InterPro" id="IPR051189">
    <property type="entry name" value="Splicing_assoc_domain"/>
</dbReference>
<name>A0A9Q3CB34_9BASI</name>
<evidence type="ECO:0000313" key="4">
    <source>
        <dbReference type="EMBL" id="MBW0479492.1"/>
    </source>
</evidence>
<dbReference type="Gene3D" id="3.30.1370.50">
    <property type="entry name" value="R3H-like domain"/>
    <property type="match status" value="1"/>
</dbReference>
<evidence type="ECO:0000256" key="1">
    <source>
        <dbReference type="SAM" id="MobiDB-lite"/>
    </source>
</evidence>
<dbReference type="Proteomes" id="UP000765509">
    <property type="component" value="Unassembled WGS sequence"/>
</dbReference>
<feature type="region of interest" description="Disordered" evidence="1">
    <location>
        <begin position="820"/>
        <end position="853"/>
    </location>
</feature>
<evidence type="ECO:0000259" key="2">
    <source>
        <dbReference type="PROSITE" id="PS50174"/>
    </source>
</evidence>
<dbReference type="InterPro" id="IPR036867">
    <property type="entry name" value="R3H_dom_sf"/>
</dbReference>
<dbReference type="PROSITE" id="PS50174">
    <property type="entry name" value="G_PATCH"/>
    <property type="match status" value="1"/>
</dbReference>
<dbReference type="CDD" id="cd02325">
    <property type="entry name" value="R3H"/>
    <property type="match status" value="1"/>
</dbReference>
<feature type="compositionally biased region" description="Polar residues" evidence="1">
    <location>
        <begin position="641"/>
        <end position="653"/>
    </location>
</feature>
<feature type="region of interest" description="Disordered" evidence="1">
    <location>
        <begin position="178"/>
        <end position="206"/>
    </location>
</feature>
<comment type="caution">
    <text evidence="4">The sequence shown here is derived from an EMBL/GenBank/DDBJ whole genome shotgun (WGS) entry which is preliminary data.</text>
</comment>
<dbReference type="OrthoDB" id="21470at2759"/>
<feature type="compositionally biased region" description="Low complexity" evidence="1">
    <location>
        <begin position="130"/>
        <end position="141"/>
    </location>
</feature>
<feature type="compositionally biased region" description="Basic residues" evidence="1">
    <location>
        <begin position="25"/>
        <end position="43"/>
    </location>
</feature>
<reference evidence="4" key="1">
    <citation type="submission" date="2021-03" db="EMBL/GenBank/DDBJ databases">
        <title>Draft genome sequence of rust myrtle Austropuccinia psidii MF-1, a brazilian biotype.</title>
        <authorList>
            <person name="Quecine M.C."/>
            <person name="Pachon D.M.R."/>
            <person name="Bonatelli M.L."/>
            <person name="Correr F.H."/>
            <person name="Franceschini L.M."/>
            <person name="Leite T.F."/>
            <person name="Margarido G.R.A."/>
            <person name="Almeida C.A."/>
            <person name="Ferrarezi J.A."/>
            <person name="Labate C.A."/>
        </authorList>
    </citation>
    <scope>NUCLEOTIDE SEQUENCE</scope>
    <source>
        <strain evidence="4">MF-1</strain>
    </source>
</reference>
<organism evidence="4 5">
    <name type="scientific">Austropuccinia psidii MF-1</name>
    <dbReference type="NCBI Taxonomy" id="1389203"/>
    <lineage>
        <taxon>Eukaryota</taxon>
        <taxon>Fungi</taxon>
        <taxon>Dikarya</taxon>
        <taxon>Basidiomycota</taxon>
        <taxon>Pucciniomycotina</taxon>
        <taxon>Pucciniomycetes</taxon>
        <taxon>Pucciniales</taxon>
        <taxon>Sphaerophragmiaceae</taxon>
        <taxon>Austropuccinia</taxon>
    </lineage>
</organism>
<dbReference type="Pfam" id="PF01424">
    <property type="entry name" value="R3H"/>
    <property type="match status" value="1"/>
</dbReference>
<feature type="compositionally biased region" description="Low complexity" evidence="1">
    <location>
        <begin position="78"/>
        <end position="90"/>
    </location>
</feature>
<dbReference type="AlphaFoldDB" id="A0A9Q3CB34"/>
<feature type="compositionally biased region" description="Low complexity" evidence="1">
    <location>
        <begin position="98"/>
        <end position="107"/>
    </location>
</feature>
<feature type="compositionally biased region" description="Basic and acidic residues" evidence="1">
    <location>
        <begin position="820"/>
        <end position="834"/>
    </location>
</feature>
<gene>
    <name evidence="4" type="ORF">O181_019207</name>
</gene>
<protein>
    <recommendedName>
        <fullName evidence="6">Protein SQS1</fullName>
    </recommendedName>
</protein>
<dbReference type="GO" id="GO:0003676">
    <property type="term" value="F:nucleic acid binding"/>
    <property type="evidence" value="ECO:0007669"/>
    <property type="project" value="UniProtKB-UniRule"/>
</dbReference>
<feature type="compositionally biased region" description="Basic residues" evidence="1">
    <location>
        <begin position="146"/>
        <end position="157"/>
    </location>
</feature>
<dbReference type="InterPro" id="IPR000467">
    <property type="entry name" value="G_patch_dom"/>
</dbReference>
<keyword evidence="5" id="KW-1185">Reference proteome</keyword>
<feature type="domain" description="R3H" evidence="3">
    <location>
        <begin position="847"/>
        <end position="923"/>
    </location>
</feature>
<feature type="compositionally biased region" description="Basic residues" evidence="1">
    <location>
        <begin position="841"/>
        <end position="850"/>
    </location>
</feature>
<dbReference type="Pfam" id="PF01585">
    <property type="entry name" value="G-patch"/>
    <property type="match status" value="1"/>
</dbReference>
<dbReference type="PROSITE" id="PS51061">
    <property type="entry name" value="R3H"/>
    <property type="match status" value="1"/>
</dbReference>
<accession>A0A9Q3CB34</accession>
<feature type="region of interest" description="Disordered" evidence="1">
    <location>
        <begin position="1"/>
        <end position="157"/>
    </location>
</feature>
<dbReference type="SUPFAM" id="SSF82708">
    <property type="entry name" value="R3H domain"/>
    <property type="match status" value="1"/>
</dbReference>
<dbReference type="PANTHER" id="PTHR14195">
    <property type="entry name" value="G PATCH DOMAIN CONTAINING PROTEIN 2"/>
    <property type="match status" value="1"/>
</dbReference>
<evidence type="ECO:0008006" key="6">
    <source>
        <dbReference type="Google" id="ProtNLM"/>
    </source>
</evidence>
<dbReference type="InterPro" id="IPR001374">
    <property type="entry name" value="R3H_dom"/>
</dbReference>
<dbReference type="EMBL" id="AVOT02005604">
    <property type="protein sequence ID" value="MBW0479492.1"/>
    <property type="molecule type" value="Genomic_DNA"/>
</dbReference>
<feature type="region of interest" description="Disordered" evidence="1">
    <location>
        <begin position="708"/>
        <end position="728"/>
    </location>
</feature>
<proteinExistence type="predicted"/>
<dbReference type="SMART" id="SM00393">
    <property type="entry name" value="R3H"/>
    <property type="match status" value="1"/>
</dbReference>